<dbReference type="GO" id="GO:0003677">
    <property type="term" value="F:DNA binding"/>
    <property type="evidence" value="ECO:0007669"/>
    <property type="project" value="InterPro"/>
</dbReference>
<name>W9C219_SCLBF</name>
<dbReference type="PANTHER" id="PTHR46910:SF4">
    <property type="entry name" value="ZN(2)-C6 FUNGAL-TYPE DOMAIN-CONTAINING PROTEIN"/>
    <property type="match status" value="1"/>
</dbReference>
<dbReference type="Pfam" id="PF00172">
    <property type="entry name" value="Zn_clus"/>
    <property type="match status" value="1"/>
</dbReference>
<evidence type="ECO:0000256" key="2">
    <source>
        <dbReference type="ARBA" id="ARBA00023242"/>
    </source>
</evidence>
<keyword evidence="7" id="KW-1185">Reference proteome</keyword>
<dbReference type="InterPro" id="IPR036864">
    <property type="entry name" value="Zn2-C6_fun-type_DNA-bd_sf"/>
</dbReference>
<dbReference type="PANTHER" id="PTHR46910">
    <property type="entry name" value="TRANSCRIPTION FACTOR PDR1"/>
    <property type="match status" value="1"/>
</dbReference>
<evidence type="ECO:0000256" key="3">
    <source>
        <dbReference type="SAM" id="Coils"/>
    </source>
</evidence>
<dbReference type="SUPFAM" id="SSF57701">
    <property type="entry name" value="Zn2/Cys6 DNA-binding domain"/>
    <property type="match status" value="1"/>
</dbReference>
<evidence type="ECO:0000313" key="7">
    <source>
        <dbReference type="Proteomes" id="UP000019487"/>
    </source>
</evidence>
<dbReference type="SMART" id="SM00066">
    <property type="entry name" value="GAL4"/>
    <property type="match status" value="1"/>
</dbReference>
<dbReference type="PROSITE" id="PS50048">
    <property type="entry name" value="ZN2_CY6_FUNGAL_2"/>
    <property type="match status" value="1"/>
</dbReference>
<evidence type="ECO:0000256" key="1">
    <source>
        <dbReference type="ARBA" id="ARBA00022723"/>
    </source>
</evidence>
<dbReference type="Gene3D" id="4.10.240.10">
    <property type="entry name" value="Zn(2)-C6 fungal-type DNA-binding domain"/>
    <property type="match status" value="1"/>
</dbReference>
<feature type="domain" description="Zn(2)-C6 fungal-type" evidence="5">
    <location>
        <begin position="138"/>
        <end position="168"/>
    </location>
</feature>
<dbReference type="SMART" id="SM00906">
    <property type="entry name" value="Fungal_trans"/>
    <property type="match status" value="1"/>
</dbReference>
<keyword evidence="1" id="KW-0479">Metal-binding</keyword>
<sequence length="997" mass="110793">MIFHSGLGVQLPQYNSPTQFDHQERLNRQFDLLNPYTNTSYQFHGSLESNNKVLEEDNNTQTQNRRIGYPTASSISVHNTAFSGALIATMPQKRNASGEPNGSNGPPVAKQIKSEQHPEEFSNTVKKKLQASTRTGQACDRCKVRKIRCDGLPGGCSPCLQNNTECKTTDRITGRATSRGYVEGIEQQNRDLQHRIQELEHRLMQSGADVKPINGYSDPGAEQYGYGQATNGMQPVWSSAGPAYSSPTSTTAINGQETNMFRALPAYRAGCMGDNYLGVSPGSSHLSAIKGTALSILGMEIDIADFRSTDMDEPDSSVFHPQLYNKSYQSFLQSAWNVNPRIEKVDLPSRSDGITYAQWYFRVINPYCPLLHRGTFMRLLIRMYDDPTFRPTTAENVTVHMLFAIMFFQYATRNWEDAEQQANLNSQSNMHYHYCLGMFYQLAGSHTVHDVQALALICMHLRNFPKPGASWVLARMAMTLAIELGLHRSIKRWAPDSNTLTELDIEMRRRTFWVILAVTVTLSGKLGRPMPLRNEDYDVEFPSPIDDDYVPGEGVESPHPIKCNHEIGIQAFKIIPCYLELYSTIYSISRRPDTYIATVNRLEAKIRAWKEDLPSELVNGELGHNEQEGRVFALYAQSWSQEFRLLLRHPSVSMTPDPDFNAESMRICVESSRQMLGVVRQLQKYKSLDTTWYNTSVYVMALTTTLFAQWEKRGGTSTADLAALREEMDIWLEIMGDIGSLLGSGTRLREAVRVVTDGTLGLLSRNLLVKNDKSYGSNNAQEEVRPSEQNANANTNTNNGYSITTQNYNYNEAPSGSGIAPTANYPPSEGQMSHQQTPYPAATQYSPYLEAASNTSDLTYAQAENQTYAPYPTPTTDSVEAPLIAALAAQASQVAPNTWHRNSIQVNTAPTQAWQHWTSTITGNLEPQECYSASALMQLGGRDMSNGDTTQPNTSMSEVQNGVVGEQGHLGGQVSGAIVGATWPLNLFDIGPNGTTG</sequence>
<organism evidence="6 7">
    <name type="scientific">Sclerotinia borealis (strain F-4128)</name>
    <dbReference type="NCBI Taxonomy" id="1432307"/>
    <lineage>
        <taxon>Eukaryota</taxon>
        <taxon>Fungi</taxon>
        <taxon>Dikarya</taxon>
        <taxon>Ascomycota</taxon>
        <taxon>Pezizomycotina</taxon>
        <taxon>Leotiomycetes</taxon>
        <taxon>Helotiales</taxon>
        <taxon>Sclerotiniaceae</taxon>
        <taxon>Sclerotinia</taxon>
    </lineage>
</organism>
<dbReference type="InterPro" id="IPR007219">
    <property type="entry name" value="XnlR_reg_dom"/>
</dbReference>
<protein>
    <recommendedName>
        <fullName evidence="5">Zn(2)-C6 fungal-type domain-containing protein</fullName>
    </recommendedName>
</protein>
<evidence type="ECO:0000313" key="6">
    <source>
        <dbReference type="EMBL" id="ESZ89936.1"/>
    </source>
</evidence>
<dbReference type="CDD" id="cd00067">
    <property type="entry name" value="GAL4"/>
    <property type="match status" value="1"/>
</dbReference>
<dbReference type="Pfam" id="PF04082">
    <property type="entry name" value="Fungal_trans"/>
    <property type="match status" value="1"/>
</dbReference>
<dbReference type="InterPro" id="IPR001138">
    <property type="entry name" value="Zn2Cys6_DnaBD"/>
</dbReference>
<comment type="caution">
    <text evidence="6">The sequence shown here is derived from an EMBL/GenBank/DDBJ whole genome shotgun (WGS) entry which is preliminary data.</text>
</comment>
<accession>W9C219</accession>
<dbReference type="AlphaFoldDB" id="W9C219"/>
<keyword evidence="3" id="KW-0175">Coiled coil</keyword>
<evidence type="ECO:0000256" key="4">
    <source>
        <dbReference type="SAM" id="MobiDB-lite"/>
    </source>
</evidence>
<dbReference type="STRING" id="1432307.W9C219"/>
<dbReference type="PROSITE" id="PS00463">
    <property type="entry name" value="ZN2_CY6_FUNGAL_1"/>
    <property type="match status" value="1"/>
</dbReference>
<feature type="compositionally biased region" description="Polar residues" evidence="4">
    <location>
        <begin position="93"/>
        <end position="104"/>
    </location>
</feature>
<feature type="coiled-coil region" evidence="3">
    <location>
        <begin position="182"/>
        <end position="209"/>
    </location>
</feature>
<dbReference type="Proteomes" id="UP000019487">
    <property type="component" value="Unassembled WGS sequence"/>
</dbReference>
<gene>
    <name evidence="6" type="ORF">SBOR_9682</name>
</gene>
<evidence type="ECO:0000259" key="5">
    <source>
        <dbReference type="PROSITE" id="PS50048"/>
    </source>
</evidence>
<feature type="region of interest" description="Disordered" evidence="4">
    <location>
        <begin position="773"/>
        <end position="838"/>
    </location>
</feature>
<dbReference type="GO" id="GO:0006351">
    <property type="term" value="P:DNA-templated transcription"/>
    <property type="evidence" value="ECO:0007669"/>
    <property type="project" value="InterPro"/>
</dbReference>
<dbReference type="GO" id="GO:0000981">
    <property type="term" value="F:DNA-binding transcription factor activity, RNA polymerase II-specific"/>
    <property type="evidence" value="ECO:0007669"/>
    <property type="project" value="InterPro"/>
</dbReference>
<proteinExistence type="predicted"/>
<keyword evidence="2" id="KW-0539">Nucleus</keyword>
<dbReference type="GO" id="GO:0008270">
    <property type="term" value="F:zinc ion binding"/>
    <property type="evidence" value="ECO:0007669"/>
    <property type="project" value="InterPro"/>
</dbReference>
<feature type="region of interest" description="Disordered" evidence="4">
    <location>
        <begin position="93"/>
        <end position="121"/>
    </location>
</feature>
<dbReference type="CDD" id="cd12148">
    <property type="entry name" value="fungal_TF_MHR"/>
    <property type="match status" value="1"/>
</dbReference>
<dbReference type="HOGENOM" id="CLU_006173_1_0_1"/>
<dbReference type="InterPro" id="IPR050987">
    <property type="entry name" value="AtrR-like"/>
</dbReference>
<dbReference type="EMBL" id="AYSA01000733">
    <property type="protein sequence ID" value="ESZ89936.1"/>
    <property type="molecule type" value="Genomic_DNA"/>
</dbReference>
<feature type="compositionally biased region" description="Polar residues" evidence="4">
    <location>
        <begin position="800"/>
        <end position="814"/>
    </location>
</feature>
<feature type="compositionally biased region" description="Low complexity" evidence="4">
    <location>
        <begin position="790"/>
        <end position="799"/>
    </location>
</feature>
<dbReference type="OrthoDB" id="4456959at2759"/>
<reference evidence="6 7" key="1">
    <citation type="journal article" date="2014" name="Genome Announc.">
        <title>Draft genome sequence of Sclerotinia borealis, a psychrophilic plant pathogenic fungus.</title>
        <authorList>
            <person name="Mardanov A.V."/>
            <person name="Beletsky A.V."/>
            <person name="Kadnikov V.V."/>
            <person name="Ignatov A.N."/>
            <person name="Ravin N.V."/>
        </authorList>
    </citation>
    <scope>NUCLEOTIDE SEQUENCE [LARGE SCALE GENOMIC DNA]</scope>
    <source>
        <strain evidence="7">F-4157</strain>
    </source>
</reference>